<dbReference type="EMBL" id="MHMA01000040">
    <property type="protein sequence ID" value="OGZ19574.1"/>
    <property type="molecule type" value="Genomic_DNA"/>
</dbReference>
<dbReference type="Pfam" id="PF22042">
    <property type="entry name" value="EF-G_D2"/>
    <property type="match status" value="1"/>
</dbReference>
<keyword evidence="5 8" id="KW-0648">Protein biosynthesis</keyword>
<evidence type="ECO:0000259" key="9">
    <source>
        <dbReference type="PROSITE" id="PS51722"/>
    </source>
</evidence>
<dbReference type="FunFam" id="3.40.50.300:FF:000019">
    <property type="entry name" value="Translation initiation factor IF-2"/>
    <property type="match status" value="1"/>
</dbReference>
<proteinExistence type="inferred from homology"/>
<dbReference type="InterPro" id="IPR015760">
    <property type="entry name" value="TIF_IF2"/>
</dbReference>
<dbReference type="PANTHER" id="PTHR43381:SF4">
    <property type="entry name" value="EUKARYOTIC TRANSLATION INITIATION FACTOR 5B"/>
    <property type="match status" value="1"/>
</dbReference>
<keyword evidence="6" id="KW-0342">GTP-binding</keyword>
<dbReference type="InterPro" id="IPR027417">
    <property type="entry name" value="P-loop_NTPase"/>
</dbReference>
<dbReference type="Pfam" id="PF00009">
    <property type="entry name" value="GTP_EFTU"/>
    <property type="match status" value="1"/>
</dbReference>
<evidence type="ECO:0000256" key="5">
    <source>
        <dbReference type="ARBA" id="ARBA00022917"/>
    </source>
</evidence>
<evidence type="ECO:0000256" key="2">
    <source>
        <dbReference type="ARBA" id="ARBA00020675"/>
    </source>
</evidence>
<evidence type="ECO:0000313" key="11">
    <source>
        <dbReference type="Proteomes" id="UP000178721"/>
    </source>
</evidence>
<keyword evidence="4" id="KW-0547">Nucleotide-binding</keyword>
<dbReference type="Pfam" id="PF11987">
    <property type="entry name" value="IF-2"/>
    <property type="match status" value="1"/>
</dbReference>
<dbReference type="InterPro" id="IPR053905">
    <property type="entry name" value="EF-G-like_DII"/>
</dbReference>
<reference evidence="10 11" key="1">
    <citation type="journal article" date="2016" name="Nat. Commun.">
        <title>Thousands of microbial genomes shed light on interconnected biogeochemical processes in an aquifer system.</title>
        <authorList>
            <person name="Anantharaman K."/>
            <person name="Brown C.T."/>
            <person name="Hug L.A."/>
            <person name="Sharon I."/>
            <person name="Castelle C.J."/>
            <person name="Probst A.J."/>
            <person name="Thomas B.C."/>
            <person name="Singh A."/>
            <person name="Wilkins M.J."/>
            <person name="Karaoz U."/>
            <person name="Brodie E.L."/>
            <person name="Williams K.H."/>
            <person name="Hubbard S.S."/>
            <person name="Banfield J.F."/>
        </authorList>
    </citation>
    <scope>NUCLEOTIDE SEQUENCE [LARGE SCALE GENOMIC DNA]</scope>
</reference>
<accession>A0A1G2E130</accession>
<dbReference type="GO" id="GO:0005737">
    <property type="term" value="C:cytoplasm"/>
    <property type="evidence" value="ECO:0007669"/>
    <property type="project" value="UniProtKB-UniRule"/>
</dbReference>
<dbReference type="AlphaFoldDB" id="A0A1G2E130"/>
<dbReference type="NCBIfam" id="TIGR00487">
    <property type="entry name" value="IF-2"/>
    <property type="match status" value="1"/>
</dbReference>
<dbReference type="InterPro" id="IPR023115">
    <property type="entry name" value="TIF_IF2_dom3"/>
</dbReference>
<dbReference type="SUPFAM" id="SSF52156">
    <property type="entry name" value="Initiation factor IF2/eIF5b, domain 3"/>
    <property type="match status" value="1"/>
</dbReference>
<dbReference type="SMART" id="SM00173">
    <property type="entry name" value="RAS"/>
    <property type="match status" value="1"/>
</dbReference>
<feature type="domain" description="Tr-type G" evidence="9">
    <location>
        <begin position="12"/>
        <end position="181"/>
    </location>
</feature>
<dbReference type="InterPro" id="IPR000178">
    <property type="entry name" value="TF_IF2_bacterial-like"/>
</dbReference>
<keyword evidence="3 8" id="KW-0396">Initiation factor</keyword>
<gene>
    <name evidence="10" type="ORF">A2654_01325</name>
</gene>
<comment type="function">
    <text evidence="8">One of the essential components for the initiation of protein synthesis. Protects formylmethionyl-tRNA from spontaneous hydrolysis and promotes its binding to the 30S ribosomal subunits. Also involved in the hydrolysis of GTP during the formation of the 70S ribosomal complex.</text>
</comment>
<comment type="similarity">
    <text evidence="1 8">Belongs to the TRAFAC class translation factor GTPase superfamily. Classic translation factor GTPase family. IF-2 subfamily.</text>
</comment>
<name>A0A1G2E130_9BACT</name>
<dbReference type="SUPFAM" id="SSF52540">
    <property type="entry name" value="P-loop containing nucleoside triphosphate hydrolases"/>
    <property type="match status" value="1"/>
</dbReference>
<sequence length="501" mass="55116">MVQNTPQSNIVTRPPVVVVMGHVDHGKSSLLEAIKGLKITAKESGGITQHIGAYEVEHQGKKITFLDTPGHEAFSAMRSRGAKVADIAILVVDAEESVKPQTKEAILHIQKSGIPMIVAINKIDKPGADPEKVKRELMQSNVLVESLGGKIPQVLTSAKEKKGLNELLEIILLVAEMEDLKGDIQKPAEGVVVESYLDNQRGPIATVLLRDGILKKGDIIAAYPALGKVKSIEDFQGVPREEGLPSMPCVVNGFEVVPQVGEKFEVYPDIESAQKHLEKKEKRLDGFGMTLIEKDMRVLNLVLKADVQGSVEAILEVLKGLPQEKVVLRVLKGEAGEIQEGDVRLAKDGKAKIIGFRVKTNVIAKNLAERENVSITTFDVIYHLAQGVRVLMERRAAPEKVKTDLGKLKVLIVFLTEKNRQIVGGKIIEGEIKKGTQIEVLRENEVVGRGRPINLQKNKKDIERAVKGDECGVLYEGDVKIEQGDVLQIYLEEKKKVELEF</sequence>
<dbReference type="Proteomes" id="UP000178721">
    <property type="component" value="Unassembled WGS sequence"/>
</dbReference>
<dbReference type="InterPro" id="IPR005225">
    <property type="entry name" value="Small_GTP-bd"/>
</dbReference>
<dbReference type="NCBIfam" id="TIGR00231">
    <property type="entry name" value="small_GTP"/>
    <property type="match status" value="1"/>
</dbReference>
<comment type="caution">
    <text evidence="10">The sequence shown here is derived from an EMBL/GenBank/DDBJ whole genome shotgun (WGS) entry which is preliminary data.</text>
</comment>
<dbReference type="GO" id="GO:0003924">
    <property type="term" value="F:GTPase activity"/>
    <property type="evidence" value="ECO:0007669"/>
    <property type="project" value="InterPro"/>
</dbReference>
<evidence type="ECO:0000256" key="7">
    <source>
        <dbReference type="NCBIfam" id="TIGR00487"/>
    </source>
</evidence>
<organism evidence="10 11">
    <name type="scientific">Candidatus Nealsonbacteria bacterium RIFCSPHIGHO2_01_FULL_43_31</name>
    <dbReference type="NCBI Taxonomy" id="1801665"/>
    <lineage>
        <taxon>Bacteria</taxon>
        <taxon>Candidatus Nealsoniibacteriota</taxon>
    </lineage>
</organism>
<evidence type="ECO:0000256" key="3">
    <source>
        <dbReference type="ARBA" id="ARBA00022540"/>
    </source>
</evidence>
<dbReference type="SUPFAM" id="SSF50447">
    <property type="entry name" value="Translation proteins"/>
    <property type="match status" value="2"/>
</dbReference>
<dbReference type="FunFam" id="3.40.50.10050:FF:000001">
    <property type="entry name" value="Translation initiation factor IF-2"/>
    <property type="match status" value="1"/>
</dbReference>
<dbReference type="GO" id="GO:0003743">
    <property type="term" value="F:translation initiation factor activity"/>
    <property type="evidence" value="ECO:0007669"/>
    <property type="project" value="UniProtKB-UniRule"/>
</dbReference>
<dbReference type="Gene3D" id="3.40.50.300">
    <property type="entry name" value="P-loop containing nucleotide triphosphate hydrolases"/>
    <property type="match status" value="1"/>
</dbReference>
<evidence type="ECO:0000256" key="1">
    <source>
        <dbReference type="ARBA" id="ARBA00007733"/>
    </source>
</evidence>
<dbReference type="Gene3D" id="2.40.30.10">
    <property type="entry name" value="Translation factors"/>
    <property type="match status" value="2"/>
</dbReference>
<dbReference type="InterPro" id="IPR009000">
    <property type="entry name" value="Transl_B-barrel_sf"/>
</dbReference>
<protein>
    <recommendedName>
        <fullName evidence="2 7">Translation initiation factor IF-2</fullName>
    </recommendedName>
</protein>
<dbReference type="PROSITE" id="PS51722">
    <property type="entry name" value="G_TR_2"/>
    <property type="match status" value="1"/>
</dbReference>
<evidence type="ECO:0000256" key="8">
    <source>
        <dbReference type="RuleBase" id="RU000644"/>
    </source>
</evidence>
<dbReference type="PANTHER" id="PTHR43381">
    <property type="entry name" value="TRANSLATION INITIATION FACTOR IF-2-RELATED"/>
    <property type="match status" value="1"/>
</dbReference>
<dbReference type="InterPro" id="IPR000795">
    <property type="entry name" value="T_Tr_GTP-bd_dom"/>
</dbReference>
<dbReference type="Gene3D" id="3.40.50.10050">
    <property type="entry name" value="Translation initiation factor IF- 2, domain 3"/>
    <property type="match status" value="1"/>
</dbReference>
<evidence type="ECO:0000256" key="6">
    <source>
        <dbReference type="ARBA" id="ARBA00023134"/>
    </source>
</evidence>
<evidence type="ECO:0000256" key="4">
    <source>
        <dbReference type="ARBA" id="ARBA00022741"/>
    </source>
</evidence>
<dbReference type="CDD" id="cd01887">
    <property type="entry name" value="IF2_eIF5B"/>
    <property type="match status" value="1"/>
</dbReference>
<dbReference type="InterPro" id="IPR036925">
    <property type="entry name" value="TIF_IF2_dom3_sf"/>
</dbReference>
<dbReference type="GO" id="GO:0005525">
    <property type="term" value="F:GTP binding"/>
    <property type="evidence" value="ECO:0007669"/>
    <property type="project" value="UniProtKB-KW"/>
</dbReference>
<evidence type="ECO:0000313" key="10">
    <source>
        <dbReference type="EMBL" id="OGZ19574.1"/>
    </source>
</evidence>